<protein>
    <submittedName>
        <fullName evidence="1">Uncharacterized protein</fullName>
    </submittedName>
</protein>
<reference evidence="1" key="1">
    <citation type="submission" date="2014-11" db="EMBL/GenBank/DDBJ databases">
        <authorList>
            <person name="Amaro Gonzalez C."/>
        </authorList>
    </citation>
    <scope>NUCLEOTIDE SEQUENCE</scope>
</reference>
<reference evidence="1" key="2">
    <citation type="journal article" date="2015" name="Fish Shellfish Immunol.">
        <title>Early steps in the European eel (Anguilla anguilla)-Vibrio vulnificus interaction in the gills: Role of the RtxA13 toxin.</title>
        <authorList>
            <person name="Callol A."/>
            <person name="Pajuelo D."/>
            <person name="Ebbesson L."/>
            <person name="Teles M."/>
            <person name="MacKenzie S."/>
            <person name="Amaro C."/>
        </authorList>
    </citation>
    <scope>NUCLEOTIDE SEQUENCE</scope>
</reference>
<dbReference type="EMBL" id="GBXM01096031">
    <property type="protein sequence ID" value="JAH12546.1"/>
    <property type="molecule type" value="Transcribed_RNA"/>
</dbReference>
<dbReference type="AlphaFoldDB" id="A0A0E9Q6N3"/>
<proteinExistence type="predicted"/>
<organism evidence="1">
    <name type="scientific">Anguilla anguilla</name>
    <name type="common">European freshwater eel</name>
    <name type="synonym">Muraena anguilla</name>
    <dbReference type="NCBI Taxonomy" id="7936"/>
    <lineage>
        <taxon>Eukaryota</taxon>
        <taxon>Metazoa</taxon>
        <taxon>Chordata</taxon>
        <taxon>Craniata</taxon>
        <taxon>Vertebrata</taxon>
        <taxon>Euteleostomi</taxon>
        <taxon>Actinopterygii</taxon>
        <taxon>Neopterygii</taxon>
        <taxon>Teleostei</taxon>
        <taxon>Anguilliformes</taxon>
        <taxon>Anguillidae</taxon>
        <taxon>Anguilla</taxon>
    </lineage>
</organism>
<evidence type="ECO:0000313" key="1">
    <source>
        <dbReference type="EMBL" id="JAH12546.1"/>
    </source>
</evidence>
<accession>A0A0E9Q6N3</accession>
<sequence length="72" mass="8033">MSCHCSLEACVANKRYCLDFLLAPYNKDTQICPWMPDSHASPCNQGLVGLQVSEWSARSVTSISQLTNQVER</sequence>
<name>A0A0E9Q6N3_ANGAN</name>